<dbReference type="GO" id="GO:0016787">
    <property type="term" value="F:hydrolase activity"/>
    <property type="evidence" value="ECO:0007669"/>
    <property type="project" value="InterPro"/>
</dbReference>
<feature type="domain" description="Beta-lactamase hydrolase-like protein phosphatase-like" evidence="1">
    <location>
        <begin position="2"/>
        <end position="108"/>
    </location>
</feature>
<name>A0A0F9REC9_9ZZZZ</name>
<dbReference type="EMBL" id="LAZR01001249">
    <property type="protein sequence ID" value="KKN47942.1"/>
    <property type="molecule type" value="Genomic_DNA"/>
</dbReference>
<evidence type="ECO:0000259" key="1">
    <source>
        <dbReference type="Pfam" id="PF04273"/>
    </source>
</evidence>
<dbReference type="Pfam" id="PF04273">
    <property type="entry name" value="BLH_phosphatase"/>
    <property type="match status" value="1"/>
</dbReference>
<reference evidence="2" key="1">
    <citation type="journal article" date="2015" name="Nature">
        <title>Complex archaea that bridge the gap between prokaryotes and eukaryotes.</title>
        <authorList>
            <person name="Spang A."/>
            <person name="Saw J.H."/>
            <person name="Jorgensen S.L."/>
            <person name="Zaremba-Niedzwiedzka K."/>
            <person name="Martijn J."/>
            <person name="Lind A.E."/>
            <person name="van Eijk R."/>
            <person name="Schleper C."/>
            <person name="Guy L."/>
            <person name="Ettema T.J."/>
        </authorList>
    </citation>
    <scope>NUCLEOTIDE SEQUENCE</scope>
</reference>
<dbReference type="InterPro" id="IPR029021">
    <property type="entry name" value="Prot-tyrosine_phosphatase-like"/>
</dbReference>
<dbReference type="AlphaFoldDB" id="A0A0F9REC9"/>
<gene>
    <name evidence="2" type="ORF">LCGC14_0657950</name>
</gene>
<proteinExistence type="predicted"/>
<dbReference type="InterPro" id="IPR005939">
    <property type="entry name" value="BLH_phosphatase-like"/>
</dbReference>
<organism evidence="2">
    <name type="scientific">marine sediment metagenome</name>
    <dbReference type="NCBI Taxonomy" id="412755"/>
    <lineage>
        <taxon>unclassified sequences</taxon>
        <taxon>metagenomes</taxon>
        <taxon>ecological metagenomes</taxon>
    </lineage>
</organism>
<dbReference type="Gene3D" id="3.90.190.10">
    <property type="entry name" value="Protein tyrosine phosphatase superfamily"/>
    <property type="match status" value="1"/>
</dbReference>
<dbReference type="NCBIfam" id="TIGR01244">
    <property type="entry name" value="TIGR01244 family sulfur transferase"/>
    <property type="match status" value="1"/>
</dbReference>
<evidence type="ECO:0000313" key="2">
    <source>
        <dbReference type="EMBL" id="KKN47942.1"/>
    </source>
</evidence>
<accession>A0A0F9REC9</accession>
<comment type="caution">
    <text evidence="2">The sequence shown here is derived from an EMBL/GenBank/DDBJ whole genome shotgun (WGS) entry which is preliminary data.</text>
</comment>
<protein>
    <recommendedName>
        <fullName evidence="1">Beta-lactamase hydrolase-like protein phosphatase-like domain-containing protein</fullName>
    </recommendedName>
</protein>
<sequence length="145" mass="16546">MDIKPLDEKLSVTDQPSYEDISILEKMGFRTIIANRPHRETEDQPDMLALKNRAESLGMVWREIPVKPGEYSQQDIDEFAEALQTSPAPIVGFCRTGKRVSHLWAYSQIPERPIADLIKATQNAGYDLEPLKDELQRYAREKGTS</sequence>
<dbReference type="SUPFAM" id="SSF52799">
    <property type="entry name" value="(Phosphotyrosine protein) phosphatases II"/>
    <property type="match status" value="1"/>
</dbReference>